<evidence type="ECO:0000313" key="1">
    <source>
        <dbReference type="EMBL" id="GBP93624.1"/>
    </source>
</evidence>
<organism evidence="1 2">
    <name type="scientific">Eumeta variegata</name>
    <name type="common">Bagworm moth</name>
    <name type="synonym">Eumeta japonica</name>
    <dbReference type="NCBI Taxonomy" id="151549"/>
    <lineage>
        <taxon>Eukaryota</taxon>
        <taxon>Metazoa</taxon>
        <taxon>Ecdysozoa</taxon>
        <taxon>Arthropoda</taxon>
        <taxon>Hexapoda</taxon>
        <taxon>Insecta</taxon>
        <taxon>Pterygota</taxon>
        <taxon>Neoptera</taxon>
        <taxon>Endopterygota</taxon>
        <taxon>Lepidoptera</taxon>
        <taxon>Glossata</taxon>
        <taxon>Ditrysia</taxon>
        <taxon>Tineoidea</taxon>
        <taxon>Psychidae</taxon>
        <taxon>Oiketicinae</taxon>
        <taxon>Eumeta</taxon>
    </lineage>
</organism>
<name>A0A4C2A2Z6_EUMVA</name>
<reference evidence="1 2" key="1">
    <citation type="journal article" date="2019" name="Commun. Biol.">
        <title>The bagworm genome reveals a unique fibroin gene that provides high tensile strength.</title>
        <authorList>
            <person name="Kono N."/>
            <person name="Nakamura H."/>
            <person name="Ohtoshi R."/>
            <person name="Tomita M."/>
            <person name="Numata K."/>
            <person name="Arakawa K."/>
        </authorList>
    </citation>
    <scope>NUCLEOTIDE SEQUENCE [LARGE SCALE GENOMIC DNA]</scope>
</reference>
<sequence length="109" mass="12627">MYFGHEQFSGSNDGAGRVRKPMMAKAHLKKIPSRLNTARLRCSFYRMLMLTFRFHHQTLKFAHGIEPTPPAQQVESLPTAPIGQIGVDNGQLCYKRVLRDCRQYFERML</sequence>
<dbReference type="EMBL" id="BGZK01002398">
    <property type="protein sequence ID" value="GBP93624.1"/>
    <property type="molecule type" value="Genomic_DNA"/>
</dbReference>
<protein>
    <submittedName>
        <fullName evidence="1">Uncharacterized protein</fullName>
    </submittedName>
</protein>
<keyword evidence="2" id="KW-1185">Reference proteome</keyword>
<dbReference type="Proteomes" id="UP000299102">
    <property type="component" value="Unassembled WGS sequence"/>
</dbReference>
<gene>
    <name evidence="1" type="ORF">EVAR_69525_1</name>
</gene>
<accession>A0A4C2A2Z6</accession>
<proteinExistence type="predicted"/>
<comment type="caution">
    <text evidence="1">The sequence shown here is derived from an EMBL/GenBank/DDBJ whole genome shotgun (WGS) entry which is preliminary data.</text>
</comment>
<evidence type="ECO:0000313" key="2">
    <source>
        <dbReference type="Proteomes" id="UP000299102"/>
    </source>
</evidence>
<dbReference type="AlphaFoldDB" id="A0A4C2A2Z6"/>